<feature type="domain" description="FAD/NAD(P)-binding" evidence="3">
    <location>
        <begin position="8"/>
        <end position="75"/>
    </location>
</feature>
<dbReference type="EMBL" id="LCDE01000036">
    <property type="protein sequence ID" value="KKS45002.1"/>
    <property type="molecule type" value="Genomic_DNA"/>
</dbReference>
<gene>
    <name evidence="4" type="ORF">UV10_C0036G0011</name>
</gene>
<evidence type="ECO:0000313" key="5">
    <source>
        <dbReference type="Proteomes" id="UP000034951"/>
    </source>
</evidence>
<dbReference type="PANTHER" id="PTHR48105">
    <property type="entry name" value="THIOREDOXIN REDUCTASE 1-RELATED-RELATED"/>
    <property type="match status" value="1"/>
</dbReference>
<sequence length="94" mass="10242">TIIYKDKKTGEQVELPTGGIFVEVGQIPATEFAKGVVEMDKWDHIVIDPRTQKTNVPGIWAAGDCTDGLYHQNNIAAGDAIRAVEDIYLALTAK</sequence>
<evidence type="ECO:0000256" key="1">
    <source>
        <dbReference type="ARBA" id="ARBA00022630"/>
    </source>
</evidence>
<evidence type="ECO:0000313" key="4">
    <source>
        <dbReference type="EMBL" id="KKS45002.1"/>
    </source>
</evidence>
<dbReference type="GO" id="GO:0016491">
    <property type="term" value="F:oxidoreductase activity"/>
    <property type="evidence" value="ECO:0007669"/>
    <property type="project" value="UniProtKB-KW"/>
</dbReference>
<name>A0A0G0Z8H5_9BACT</name>
<dbReference type="AlphaFoldDB" id="A0A0G0Z8H5"/>
<dbReference type="Pfam" id="PF07992">
    <property type="entry name" value="Pyr_redox_2"/>
    <property type="match status" value="1"/>
</dbReference>
<reference evidence="4 5" key="1">
    <citation type="journal article" date="2015" name="Nature">
        <title>rRNA introns, odd ribosomes, and small enigmatic genomes across a large radiation of phyla.</title>
        <authorList>
            <person name="Brown C.T."/>
            <person name="Hug L.A."/>
            <person name="Thomas B.C."/>
            <person name="Sharon I."/>
            <person name="Castelle C.J."/>
            <person name="Singh A."/>
            <person name="Wilkins M.J."/>
            <person name="Williams K.H."/>
            <person name="Banfield J.F."/>
        </authorList>
    </citation>
    <scope>NUCLEOTIDE SEQUENCE [LARGE SCALE GENOMIC DNA]</scope>
</reference>
<dbReference type="SUPFAM" id="SSF51905">
    <property type="entry name" value="FAD/NAD(P)-binding domain"/>
    <property type="match status" value="1"/>
</dbReference>
<protein>
    <submittedName>
        <fullName evidence="4">Alkyl hydroperoxide reductase</fullName>
    </submittedName>
</protein>
<keyword evidence="2" id="KW-0560">Oxidoreductase</keyword>
<keyword evidence="1" id="KW-0285">Flavoprotein</keyword>
<dbReference type="InterPro" id="IPR050097">
    <property type="entry name" value="Ferredoxin-NADP_redctase_2"/>
</dbReference>
<dbReference type="InterPro" id="IPR023753">
    <property type="entry name" value="FAD/NAD-binding_dom"/>
</dbReference>
<feature type="non-terminal residue" evidence="4">
    <location>
        <position position="1"/>
    </location>
</feature>
<accession>A0A0G0Z8H5</accession>
<evidence type="ECO:0000256" key="2">
    <source>
        <dbReference type="ARBA" id="ARBA00023002"/>
    </source>
</evidence>
<evidence type="ECO:0000259" key="3">
    <source>
        <dbReference type="Pfam" id="PF07992"/>
    </source>
</evidence>
<dbReference type="PRINTS" id="PR00368">
    <property type="entry name" value="FADPNR"/>
</dbReference>
<dbReference type="Proteomes" id="UP000034951">
    <property type="component" value="Unassembled WGS sequence"/>
</dbReference>
<comment type="caution">
    <text evidence="4">The sequence shown here is derived from an EMBL/GenBank/DDBJ whole genome shotgun (WGS) entry which is preliminary data.</text>
</comment>
<dbReference type="Gene3D" id="3.50.50.60">
    <property type="entry name" value="FAD/NAD(P)-binding domain"/>
    <property type="match status" value="2"/>
</dbReference>
<proteinExistence type="predicted"/>
<organism evidence="4 5">
    <name type="scientific">Candidatus Azambacteria bacterium GW2011_GWA1_42_19</name>
    <dbReference type="NCBI Taxonomy" id="1618609"/>
    <lineage>
        <taxon>Bacteria</taxon>
        <taxon>Candidatus Azamiibacteriota</taxon>
    </lineage>
</organism>
<dbReference type="InterPro" id="IPR036188">
    <property type="entry name" value="FAD/NAD-bd_sf"/>
</dbReference>